<evidence type="ECO:0000256" key="1">
    <source>
        <dbReference type="SAM" id="MobiDB-lite"/>
    </source>
</evidence>
<protein>
    <submittedName>
        <fullName evidence="2">E4 protein</fullName>
    </submittedName>
</protein>
<dbReference type="EMBL" id="MH777263">
    <property type="protein sequence ID" value="AYA94051.1"/>
    <property type="molecule type" value="Genomic_DNA"/>
</dbReference>
<sequence length="117" mass="13350">MNKYPFLLLALLGGLQLSPRKPQGTNSPAPPGTPHPIRRPEEHRNRLRRRNLGLPTGHQSDDDNEDDEKENRPPRDNEGLDSLVHQLLRKWGEAIDLLLEQVTADLRDFKLKLGIPQ</sequence>
<feature type="compositionally biased region" description="Basic and acidic residues" evidence="1">
    <location>
        <begin position="69"/>
        <end position="78"/>
    </location>
</feature>
<organism evidence="2">
    <name type="scientific">Human papillomavirus</name>
    <dbReference type="NCBI Taxonomy" id="10566"/>
    <lineage>
        <taxon>Viruses</taxon>
        <taxon>Monodnaviria</taxon>
        <taxon>Shotokuvirae</taxon>
        <taxon>Cossaviricota</taxon>
        <taxon>Papovaviricetes</taxon>
        <taxon>Zurhausenvirales</taxon>
        <taxon>Papillomaviridae</taxon>
    </lineage>
</organism>
<name>A0A385PJF5_9PAPI</name>
<evidence type="ECO:0000313" key="2">
    <source>
        <dbReference type="EMBL" id="AYA94051.1"/>
    </source>
</evidence>
<reference evidence="2" key="1">
    <citation type="journal article" date="2018" name="Nat. Med.">
        <title>Expanded skin virome in DOCK8-deficient patients.</title>
        <authorList>
            <consortium name="NISC Comparative Sequencing Program"/>
            <person name="Tirosh O."/>
            <person name="Conlan S."/>
            <person name="Deming C."/>
            <person name="Lee-Lin S.Q."/>
            <person name="Huang X."/>
            <person name="Su H.C."/>
            <person name="Freeman A.F."/>
            <person name="Segre J.A."/>
            <person name="Kong H.H."/>
        </authorList>
    </citation>
    <scope>NUCLEOTIDE SEQUENCE</scope>
    <source>
        <strain evidence="2">HPV-mSK_121</strain>
    </source>
</reference>
<feature type="region of interest" description="Disordered" evidence="1">
    <location>
        <begin position="17"/>
        <end position="81"/>
    </location>
</feature>
<proteinExistence type="predicted"/>
<accession>A0A385PJF5</accession>